<feature type="compositionally biased region" description="Acidic residues" evidence="9">
    <location>
        <begin position="169"/>
        <end position="186"/>
    </location>
</feature>
<comment type="similarity">
    <text evidence="2">Belongs to the histone deacetylase HD2 family.</text>
</comment>
<feature type="compositionally biased region" description="Low complexity" evidence="9">
    <location>
        <begin position="250"/>
        <end position="260"/>
    </location>
</feature>
<dbReference type="Proteomes" id="UP000694005">
    <property type="component" value="Chromosome A03"/>
</dbReference>
<evidence type="ECO:0000256" key="6">
    <source>
        <dbReference type="ARBA" id="ARBA00023015"/>
    </source>
</evidence>
<protein>
    <recommendedName>
        <fullName evidence="10">Nucleoplasmin-like domain-containing protein</fullName>
    </recommendedName>
</protein>
<evidence type="ECO:0000313" key="12">
    <source>
        <dbReference type="EMBL" id="VDC79172.1"/>
    </source>
</evidence>
<evidence type="ECO:0000256" key="5">
    <source>
        <dbReference type="ARBA" id="ARBA00022853"/>
    </source>
</evidence>
<evidence type="ECO:0000256" key="3">
    <source>
        <dbReference type="ARBA" id="ARBA00022491"/>
    </source>
</evidence>
<reference evidence="12" key="1">
    <citation type="submission" date="2018-11" db="EMBL/GenBank/DDBJ databases">
        <authorList>
            <consortium name="Genoscope - CEA"/>
            <person name="William W."/>
        </authorList>
    </citation>
    <scope>NUCLEOTIDE SEQUENCE</scope>
</reference>
<feature type="non-terminal residue" evidence="12">
    <location>
        <position position="1"/>
    </location>
</feature>
<dbReference type="Pfam" id="PF17800">
    <property type="entry name" value="NPL"/>
    <property type="match status" value="1"/>
</dbReference>
<evidence type="ECO:0000256" key="2">
    <source>
        <dbReference type="ARBA" id="ARBA00006673"/>
    </source>
</evidence>
<dbReference type="GO" id="GO:0005730">
    <property type="term" value="C:nucleolus"/>
    <property type="evidence" value="ECO:0007669"/>
    <property type="project" value="UniProtKB-SubCell"/>
</dbReference>
<keyword evidence="4" id="KW-0378">Hydrolase</keyword>
<evidence type="ECO:0000256" key="1">
    <source>
        <dbReference type="ARBA" id="ARBA00004604"/>
    </source>
</evidence>
<evidence type="ECO:0000256" key="9">
    <source>
        <dbReference type="SAM" id="MobiDB-lite"/>
    </source>
</evidence>
<dbReference type="GO" id="GO:0006325">
    <property type="term" value="P:chromatin organization"/>
    <property type="evidence" value="ECO:0007669"/>
    <property type="project" value="UniProtKB-KW"/>
</dbReference>
<dbReference type="InterPro" id="IPR041232">
    <property type="entry name" value="NPL"/>
</dbReference>
<proteinExistence type="inferred from homology"/>
<keyword evidence="8" id="KW-0539">Nucleus</keyword>
<gene>
    <name evidence="12" type="ORF">BRAA03T10390Z</name>
    <name evidence="11" type="ORF">BRAPAZ1V2_A03P10740.2</name>
</gene>
<evidence type="ECO:0000256" key="8">
    <source>
        <dbReference type="ARBA" id="ARBA00023242"/>
    </source>
</evidence>
<evidence type="ECO:0000256" key="4">
    <source>
        <dbReference type="ARBA" id="ARBA00022801"/>
    </source>
</evidence>
<keyword evidence="7" id="KW-0804">Transcription</keyword>
<dbReference type="AlphaFoldDB" id="A0A3P5ZGK4"/>
<keyword evidence="3" id="KW-0678">Repressor</keyword>
<sequence length="269" mass="28838">GVEVLAGKSVKVKPDFETLIHVSQASLDKGKKGETALLYVTVDKKKLVLGTLSQGNIPQTSFDLVFEKEFELSHSLESGSVHFVGYKSPNMMEEEEDFSDSEEEEEEEAAVPAAVAANGGSNVVVKADSRPKVTLLEAKPESDEEDDDESDEEDGSEEDGSDSEKGMDVDEDDSEDEEEDDSEDEETPKKKPEVSNKKRPNESASKTPISVKKAKPATPHPAKKCGKSPNQSPKSGGQSSGAGSNKKQFNSGKQFGSNNKGKGKGKGRA</sequence>
<feature type="compositionally biased region" description="Acidic residues" evidence="9">
    <location>
        <begin position="142"/>
        <end position="161"/>
    </location>
</feature>
<accession>A0A3P5ZGK4</accession>
<dbReference type="FunFam" id="2.60.120.340:FF:000004">
    <property type="entry name" value="Histone deacetylase HDT1"/>
    <property type="match status" value="1"/>
</dbReference>
<dbReference type="Gene3D" id="2.60.120.340">
    <property type="entry name" value="Nucleoplasmin core domain"/>
    <property type="match status" value="1"/>
</dbReference>
<evidence type="ECO:0000313" key="11">
    <source>
        <dbReference type="EMBL" id="CAG7879731.1"/>
    </source>
</evidence>
<keyword evidence="6" id="KW-0805">Transcription regulation</keyword>
<organism evidence="12">
    <name type="scientific">Brassica campestris</name>
    <name type="common">Field mustard</name>
    <dbReference type="NCBI Taxonomy" id="3711"/>
    <lineage>
        <taxon>Eukaryota</taxon>
        <taxon>Viridiplantae</taxon>
        <taxon>Streptophyta</taxon>
        <taxon>Embryophyta</taxon>
        <taxon>Tracheophyta</taxon>
        <taxon>Spermatophyta</taxon>
        <taxon>Magnoliopsida</taxon>
        <taxon>eudicotyledons</taxon>
        <taxon>Gunneridae</taxon>
        <taxon>Pentapetalae</taxon>
        <taxon>rosids</taxon>
        <taxon>malvids</taxon>
        <taxon>Brassicales</taxon>
        <taxon>Brassicaceae</taxon>
        <taxon>Brassiceae</taxon>
        <taxon>Brassica</taxon>
    </lineage>
</organism>
<comment type="subcellular location">
    <subcellularLocation>
        <location evidence="1">Nucleus</location>
        <location evidence="1">Nucleolus</location>
    </subcellularLocation>
</comment>
<dbReference type="EMBL" id="LS974619">
    <property type="protein sequence ID" value="CAG7879731.1"/>
    <property type="molecule type" value="Genomic_DNA"/>
</dbReference>
<feature type="region of interest" description="Disordered" evidence="9">
    <location>
        <begin position="87"/>
        <end position="269"/>
    </location>
</feature>
<dbReference type="EMBL" id="LR031572">
    <property type="protein sequence ID" value="VDC79172.1"/>
    <property type="molecule type" value="Genomic_DNA"/>
</dbReference>
<evidence type="ECO:0000259" key="10">
    <source>
        <dbReference type="Pfam" id="PF17800"/>
    </source>
</evidence>
<dbReference type="GO" id="GO:0016787">
    <property type="term" value="F:hydrolase activity"/>
    <property type="evidence" value="ECO:0007669"/>
    <property type="project" value="UniProtKB-KW"/>
</dbReference>
<keyword evidence="5" id="KW-0156">Chromatin regulator</keyword>
<feature type="compositionally biased region" description="Basic and acidic residues" evidence="9">
    <location>
        <begin position="187"/>
        <end position="201"/>
    </location>
</feature>
<feature type="domain" description="Nucleoplasmin-like" evidence="10">
    <location>
        <begin position="1"/>
        <end position="86"/>
    </location>
</feature>
<name>A0A3P5ZGK4_BRACM</name>
<feature type="compositionally biased region" description="Acidic residues" evidence="9">
    <location>
        <begin position="92"/>
        <end position="109"/>
    </location>
</feature>
<evidence type="ECO:0000256" key="7">
    <source>
        <dbReference type="ARBA" id="ARBA00023163"/>
    </source>
</evidence>
<feature type="compositionally biased region" description="Polar residues" evidence="9">
    <location>
        <begin position="228"/>
        <end position="249"/>
    </location>
</feature>
<dbReference type="Gramene" id="A03p10740.2_BraZ1">
    <property type="protein sequence ID" value="A03p10740.2_BraZ1.CDS"/>
    <property type="gene ID" value="A03g10740.2_BraZ1"/>
</dbReference>